<keyword evidence="3 7" id="KW-0521">NADP</keyword>
<organism evidence="8 9">
    <name type="scientific">Prosthecomicrobium pneumaticum</name>
    <dbReference type="NCBI Taxonomy" id="81895"/>
    <lineage>
        <taxon>Bacteria</taxon>
        <taxon>Pseudomonadati</taxon>
        <taxon>Pseudomonadota</taxon>
        <taxon>Alphaproteobacteria</taxon>
        <taxon>Hyphomicrobiales</taxon>
        <taxon>Kaistiaceae</taxon>
        <taxon>Prosthecomicrobium</taxon>
    </lineage>
</organism>
<comment type="miscellaneous">
    <text evidence="7">The active site is located at the dimer interface.</text>
</comment>
<name>A0A7W9CTS0_9HYPH</name>
<evidence type="ECO:0000313" key="9">
    <source>
        <dbReference type="Proteomes" id="UP000523821"/>
    </source>
</evidence>
<feature type="binding site" evidence="7">
    <location>
        <position position="142"/>
    </location>
    <ligand>
        <name>substrate</name>
    </ligand>
</feature>
<dbReference type="PANTHER" id="PTHR30004">
    <property type="entry name" value="4-HYDROXYTHREONINE-4-PHOSPHATE DEHYDROGENASE"/>
    <property type="match status" value="1"/>
</dbReference>
<dbReference type="GO" id="GO:0042823">
    <property type="term" value="P:pyridoxal phosphate biosynthetic process"/>
    <property type="evidence" value="ECO:0007669"/>
    <property type="project" value="UniProtKB-UniRule"/>
</dbReference>
<dbReference type="GO" id="GO:0050897">
    <property type="term" value="F:cobalt ion binding"/>
    <property type="evidence" value="ECO:0007669"/>
    <property type="project" value="UniProtKB-UniRule"/>
</dbReference>
<dbReference type="AlphaFoldDB" id="A0A7W9CTS0"/>
<comment type="similarity">
    <text evidence="7">Belongs to the PdxA family.</text>
</comment>
<comment type="caution">
    <text evidence="8">The sequence shown here is derived from an EMBL/GenBank/DDBJ whole genome shotgun (WGS) entry which is preliminary data.</text>
</comment>
<keyword evidence="6 7" id="KW-0664">Pyridoxine biosynthesis</keyword>
<proteinExistence type="inferred from homology"/>
<dbReference type="GO" id="GO:0008270">
    <property type="term" value="F:zinc ion binding"/>
    <property type="evidence" value="ECO:0007669"/>
    <property type="project" value="UniProtKB-UniRule"/>
</dbReference>
<accession>A0A7W9CTS0</accession>
<dbReference type="NCBIfam" id="TIGR00557">
    <property type="entry name" value="pdxA"/>
    <property type="match status" value="1"/>
</dbReference>
<comment type="catalytic activity">
    <reaction evidence="7">
        <text>4-(phosphooxy)-L-threonine + NAD(+) = 3-amino-2-oxopropyl phosphate + CO2 + NADH</text>
        <dbReference type="Rhea" id="RHEA:32275"/>
        <dbReference type="ChEBI" id="CHEBI:16526"/>
        <dbReference type="ChEBI" id="CHEBI:57279"/>
        <dbReference type="ChEBI" id="CHEBI:57540"/>
        <dbReference type="ChEBI" id="CHEBI:57945"/>
        <dbReference type="ChEBI" id="CHEBI:58452"/>
        <dbReference type="EC" id="1.1.1.262"/>
    </reaction>
</comment>
<dbReference type="PANTHER" id="PTHR30004:SF6">
    <property type="entry name" value="D-THREONATE 4-PHOSPHATE DEHYDROGENASE"/>
    <property type="match status" value="1"/>
</dbReference>
<comment type="subcellular location">
    <subcellularLocation>
        <location evidence="7">Cytoplasm</location>
    </subcellularLocation>
</comment>
<evidence type="ECO:0000256" key="5">
    <source>
        <dbReference type="ARBA" id="ARBA00023027"/>
    </source>
</evidence>
<reference evidence="8 9" key="1">
    <citation type="submission" date="2020-08" db="EMBL/GenBank/DDBJ databases">
        <title>Genomic Encyclopedia of Type Strains, Phase IV (KMG-IV): sequencing the most valuable type-strain genomes for metagenomic binning, comparative biology and taxonomic classification.</title>
        <authorList>
            <person name="Goeker M."/>
        </authorList>
    </citation>
    <scope>NUCLEOTIDE SEQUENCE [LARGE SCALE GENOMIC DNA]</scope>
    <source>
        <strain evidence="8 9">DSM 16268</strain>
    </source>
</reference>
<feature type="binding site" evidence="7">
    <location>
        <position position="294"/>
    </location>
    <ligand>
        <name>substrate</name>
    </ligand>
</feature>
<dbReference type="GO" id="GO:0008615">
    <property type="term" value="P:pyridoxine biosynthetic process"/>
    <property type="evidence" value="ECO:0007669"/>
    <property type="project" value="UniProtKB-UniRule"/>
</dbReference>
<dbReference type="Proteomes" id="UP000523821">
    <property type="component" value="Unassembled WGS sequence"/>
</dbReference>
<feature type="binding site" evidence="7">
    <location>
        <position position="303"/>
    </location>
    <ligand>
        <name>substrate</name>
    </ligand>
</feature>
<dbReference type="SUPFAM" id="SSF53659">
    <property type="entry name" value="Isocitrate/Isopropylmalate dehydrogenase-like"/>
    <property type="match status" value="1"/>
</dbReference>
<evidence type="ECO:0000256" key="2">
    <source>
        <dbReference type="ARBA" id="ARBA00022723"/>
    </source>
</evidence>
<keyword evidence="7" id="KW-0460">Magnesium</keyword>
<evidence type="ECO:0000256" key="4">
    <source>
        <dbReference type="ARBA" id="ARBA00023002"/>
    </source>
</evidence>
<comment type="subunit">
    <text evidence="7">Homodimer.</text>
</comment>
<keyword evidence="2 7" id="KW-0479">Metal-binding</keyword>
<dbReference type="EC" id="1.1.1.262" evidence="7"/>
<sequence>MPAEATPALPLALTVGEPAGIGPDVTLAVWQAREALGLPPFYVLADPAGMARRAQRIGIDVPIVRVSPGDAVDVFARALPVVPLENPADAEPGIPDRASARGVIEAIARAVGDVRAGFAEAVVTNPINKKALYDAGFQHPGHTEFLGVLSAAWQGSPAHPVMMLAGPALRAVPVTIHVPLGSVPGLLTTDRIVQTARIVDRDMRRRFGIALPRIAVAGLNPHAGEGGAMGREDEAVIRPAVEILRAEGVEAFGPLPPDTMFHAAARQRYDVALCMYHDQALIPAKTLAFDETVNVTLGLPFVRTSPDHGTAFDIAGTGKADPTSLAAALRLADALARQERASRARVA</sequence>
<dbReference type="EMBL" id="JACHOO010000001">
    <property type="protein sequence ID" value="MBB5751486.1"/>
    <property type="molecule type" value="Genomic_DNA"/>
</dbReference>
<feature type="binding site" evidence="7">
    <location>
        <position position="277"/>
    </location>
    <ligand>
        <name>a divalent metal cation</name>
        <dbReference type="ChEBI" id="CHEBI:60240"/>
        <note>ligand shared between dimeric partners</note>
    </ligand>
</feature>
<feature type="binding site" evidence="7">
    <location>
        <position position="143"/>
    </location>
    <ligand>
        <name>substrate</name>
    </ligand>
</feature>
<comment type="function">
    <text evidence="7">Catalyzes the NAD(P)-dependent oxidation of 4-(phosphooxy)-L-threonine (HTP) into 2-amino-3-oxo-4-(phosphooxy)butyric acid which spontaneously decarboxylates to form 3-amino-2-oxopropyl phosphate (AHAP).</text>
</comment>
<dbReference type="GO" id="GO:0050570">
    <property type="term" value="F:4-hydroxythreonine-4-phosphate dehydrogenase activity"/>
    <property type="evidence" value="ECO:0007669"/>
    <property type="project" value="UniProtKB-UniRule"/>
</dbReference>
<dbReference type="Gene3D" id="3.40.718.10">
    <property type="entry name" value="Isopropylmalate Dehydrogenase"/>
    <property type="match status" value="1"/>
</dbReference>
<evidence type="ECO:0000313" key="8">
    <source>
        <dbReference type="EMBL" id="MBB5751486.1"/>
    </source>
</evidence>
<dbReference type="NCBIfam" id="NF003699">
    <property type="entry name" value="PRK05312.1"/>
    <property type="match status" value="1"/>
</dbReference>
<dbReference type="GO" id="GO:0051287">
    <property type="term" value="F:NAD binding"/>
    <property type="evidence" value="ECO:0007669"/>
    <property type="project" value="InterPro"/>
</dbReference>
<feature type="binding site" evidence="7">
    <location>
        <position position="222"/>
    </location>
    <ligand>
        <name>a divalent metal cation</name>
        <dbReference type="ChEBI" id="CHEBI:60240"/>
        <note>ligand shared between dimeric partners</note>
    </ligand>
</feature>
<keyword evidence="7" id="KW-0170">Cobalt</keyword>
<gene>
    <name evidence="7" type="primary">pdxA</name>
    <name evidence="8" type="ORF">GGQ63_000529</name>
</gene>
<dbReference type="GO" id="GO:0000287">
    <property type="term" value="F:magnesium ion binding"/>
    <property type="evidence" value="ECO:0007669"/>
    <property type="project" value="UniProtKB-UniRule"/>
</dbReference>
<dbReference type="InterPro" id="IPR005255">
    <property type="entry name" value="PdxA_fam"/>
</dbReference>
<keyword evidence="5 7" id="KW-0520">NAD</keyword>
<evidence type="ECO:0000256" key="7">
    <source>
        <dbReference type="HAMAP-Rule" id="MF_00536"/>
    </source>
</evidence>
<dbReference type="HAMAP" id="MF_00536">
    <property type="entry name" value="PdxA"/>
    <property type="match status" value="1"/>
</dbReference>
<dbReference type="InterPro" id="IPR037510">
    <property type="entry name" value="PdxA"/>
</dbReference>
<evidence type="ECO:0000256" key="3">
    <source>
        <dbReference type="ARBA" id="ARBA00022857"/>
    </source>
</evidence>
<dbReference type="RefSeq" id="WP_183852200.1">
    <property type="nucleotide sequence ID" value="NZ_JACHOO010000001.1"/>
</dbReference>
<evidence type="ECO:0000256" key="1">
    <source>
        <dbReference type="ARBA" id="ARBA00022490"/>
    </source>
</evidence>
<keyword evidence="9" id="KW-1185">Reference proteome</keyword>
<feature type="binding site" evidence="7">
    <location>
        <position position="177"/>
    </location>
    <ligand>
        <name>a divalent metal cation</name>
        <dbReference type="ChEBI" id="CHEBI:60240"/>
        <note>ligand shared between dimeric partners</note>
    </ligand>
</feature>
<protein>
    <recommendedName>
        <fullName evidence="7">4-hydroxythreonine-4-phosphate dehydrogenase</fullName>
        <ecNumber evidence="7">1.1.1.262</ecNumber>
    </recommendedName>
    <alternativeName>
        <fullName evidence="7">4-(phosphohydroxy)-L-threonine dehydrogenase</fullName>
    </alternativeName>
</protein>
<comment type="pathway">
    <text evidence="7">Cofactor biosynthesis; pyridoxine 5'-phosphate biosynthesis; pyridoxine 5'-phosphate from D-erythrose 4-phosphate: step 4/5.</text>
</comment>
<evidence type="ECO:0000256" key="6">
    <source>
        <dbReference type="ARBA" id="ARBA00023096"/>
    </source>
</evidence>
<dbReference type="Pfam" id="PF04166">
    <property type="entry name" value="PdxA"/>
    <property type="match status" value="1"/>
</dbReference>
<feature type="binding site" evidence="7">
    <location>
        <position position="285"/>
    </location>
    <ligand>
        <name>substrate</name>
    </ligand>
</feature>
<dbReference type="GO" id="GO:0005737">
    <property type="term" value="C:cytoplasm"/>
    <property type="evidence" value="ECO:0007669"/>
    <property type="project" value="UniProtKB-SubCell"/>
</dbReference>
<keyword evidence="7" id="KW-0862">Zinc</keyword>
<dbReference type="UniPathway" id="UPA00244">
    <property type="reaction ID" value="UER00312"/>
</dbReference>
<comment type="cofactor">
    <cofactor evidence="7">
        <name>Zn(2+)</name>
        <dbReference type="ChEBI" id="CHEBI:29105"/>
    </cofactor>
    <cofactor evidence="7">
        <name>Mg(2+)</name>
        <dbReference type="ChEBI" id="CHEBI:18420"/>
    </cofactor>
    <cofactor evidence="7">
        <name>Co(2+)</name>
        <dbReference type="ChEBI" id="CHEBI:48828"/>
    </cofactor>
    <text evidence="7">Binds 1 divalent metal cation per subunit. Can use ions such as Zn(2+), Mg(2+) or Co(2+).</text>
</comment>
<keyword evidence="1 7" id="KW-0963">Cytoplasm</keyword>
<keyword evidence="4 7" id="KW-0560">Oxidoreductase</keyword>